<accession>A0A0J8RPY1</accession>
<proteinExistence type="predicted"/>
<reference evidence="2" key="1">
    <citation type="journal article" date="2010" name="Genome Res.">
        <title>Population genomic sequencing of Coccidioides fungi reveals recent hybridization and transposon control.</title>
        <authorList>
            <person name="Neafsey D.E."/>
            <person name="Barker B.M."/>
            <person name="Sharpton T.J."/>
            <person name="Stajich J.E."/>
            <person name="Park D.J."/>
            <person name="Whiston E."/>
            <person name="Hung C.-Y."/>
            <person name="McMahan C."/>
            <person name="White J."/>
            <person name="Sykes S."/>
            <person name="Heiman D."/>
            <person name="Young S."/>
            <person name="Zeng Q."/>
            <person name="Abouelleil A."/>
            <person name="Aftuck L."/>
            <person name="Bessette D."/>
            <person name="Brown A."/>
            <person name="FitzGerald M."/>
            <person name="Lui A."/>
            <person name="Macdonald J.P."/>
            <person name="Priest M."/>
            <person name="Orbach M.J."/>
            <person name="Galgiani J.N."/>
            <person name="Kirkland T.N."/>
            <person name="Cole G.T."/>
            <person name="Birren B.W."/>
            <person name="Henn M.R."/>
            <person name="Taylor J.W."/>
            <person name="Rounsley S.D."/>
        </authorList>
    </citation>
    <scope>NUCLEOTIDE SEQUENCE [LARGE SCALE GENOMIC DNA]</scope>
    <source>
        <strain evidence="2">H538.4</strain>
    </source>
</reference>
<dbReference type="OrthoDB" id="4496038at2759"/>
<sequence length="126" mass="14706">MPHDTEHGIHRDTCYIHLTDEQVNKEYNFFVTNPIADESIEEYNYIDPLNGWQHKLLAYLVKEKPEIMKKLVDGELEALEPTYLSKEQEILLNVMEEEEVNEAELPVLSTHTDIPKSITKAKHSKE</sequence>
<dbReference type="STRING" id="396776.A0A0J8RPY1"/>
<dbReference type="VEuPathDB" id="FungiDB:CIHG_04450"/>
<protein>
    <submittedName>
        <fullName evidence="1">Uncharacterized protein</fullName>
    </submittedName>
</protein>
<evidence type="ECO:0000313" key="1">
    <source>
        <dbReference type="EMBL" id="KMU86661.1"/>
    </source>
</evidence>
<dbReference type="Proteomes" id="UP000054563">
    <property type="component" value="Unassembled WGS sequence"/>
</dbReference>
<dbReference type="EMBL" id="DS016993">
    <property type="protein sequence ID" value="KMU86661.1"/>
    <property type="molecule type" value="Genomic_DNA"/>
</dbReference>
<name>A0A0J8RPY1_COCIT</name>
<gene>
    <name evidence="1" type="ORF">CIHG_04450</name>
</gene>
<dbReference type="AlphaFoldDB" id="A0A0J8RPY1"/>
<organism evidence="1 2">
    <name type="scientific">Coccidioides immitis H538.4</name>
    <dbReference type="NCBI Taxonomy" id="396776"/>
    <lineage>
        <taxon>Eukaryota</taxon>
        <taxon>Fungi</taxon>
        <taxon>Dikarya</taxon>
        <taxon>Ascomycota</taxon>
        <taxon>Pezizomycotina</taxon>
        <taxon>Eurotiomycetes</taxon>
        <taxon>Eurotiomycetidae</taxon>
        <taxon>Onygenales</taxon>
        <taxon>Onygenaceae</taxon>
        <taxon>Coccidioides</taxon>
    </lineage>
</organism>
<evidence type="ECO:0000313" key="2">
    <source>
        <dbReference type="Proteomes" id="UP000054563"/>
    </source>
</evidence>